<name>A0AA40K305_9PEZI</name>
<gene>
    <name evidence="3" type="ORF">B0T18DRAFT_439663</name>
</gene>
<sequence length="278" mass="30904">MESHASINSIPNEILLVILDFFRTAHLLPLAAINRRFSSLVLRLIRQRLVRATSLPNHRLILECYQPSAKLSTPYLFCDHLFTSGLDNASPTLTLACLRGAYSHFRPVAQDENQRARRRHPRTTTEGAPPPPVEPPTQDVFLDESESLSQLCTVTNLVEVGPKPGLFLSHVNVGDGVVRVWRDWLATHAQNREGVGAPILWADARQSVGVRFRVRRREGEWLHAPPVLVAAGEEEMPVAYRLEFDEVVVRAGELLLGLERSEEQGVTTSGSAVMIVSG</sequence>
<dbReference type="AlphaFoldDB" id="A0AA40K305"/>
<feature type="region of interest" description="Disordered" evidence="1">
    <location>
        <begin position="109"/>
        <end position="138"/>
    </location>
</feature>
<reference evidence="3" key="1">
    <citation type="submission" date="2023-06" db="EMBL/GenBank/DDBJ databases">
        <title>Genome-scale phylogeny and comparative genomics of the fungal order Sordariales.</title>
        <authorList>
            <consortium name="Lawrence Berkeley National Laboratory"/>
            <person name="Hensen N."/>
            <person name="Bonometti L."/>
            <person name="Westerberg I."/>
            <person name="Brannstrom I.O."/>
            <person name="Guillou S."/>
            <person name="Cros-Aarteil S."/>
            <person name="Calhoun S."/>
            <person name="Haridas S."/>
            <person name="Kuo A."/>
            <person name="Mondo S."/>
            <person name="Pangilinan J."/>
            <person name="Riley R."/>
            <person name="LaButti K."/>
            <person name="Andreopoulos B."/>
            <person name="Lipzen A."/>
            <person name="Chen C."/>
            <person name="Yanf M."/>
            <person name="Daum C."/>
            <person name="Ng V."/>
            <person name="Clum A."/>
            <person name="Steindorff A."/>
            <person name="Ohm R."/>
            <person name="Martin F."/>
            <person name="Silar P."/>
            <person name="Natvig D."/>
            <person name="Lalanne C."/>
            <person name="Gautier V."/>
            <person name="Ament-velasquez S.L."/>
            <person name="Kruys A."/>
            <person name="Hutchinson M.I."/>
            <person name="Powell A.J."/>
            <person name="Barry K."/>
            <person name="Miller A.N."/>
            <person name="Grigoriev I.V."/>
            <person name="Debuchy R."/>
            <person name="Gladieux P."/>
            <person name="Thoren M.H."/>
            <person name="Johannesson H."/>
        </authorList>
    </citation>
    <scope>NUCLEOTIDE SEQUENCE</scope>
    <source>
        <strain evidence="3">SMH3187-1</strain>
    </source>
</reference>
<keyword evidence="4" id="KW-1185">Reference proteome</keyword>
<evidence type="ECO:0000259" key="2">
    <source>
        <dbReference type="PROSITE" id="PS50181"/>
    </source>
</evidence>
<organism evidence="3 4">
    <name type="scientific">Schizothecium vesticola</name>
    <dbReference type="NCBI Taxonomy" id="314040"/>
    <lineage>
        <taxon>Eukaryota</taxon>
        <taxon>Fungi</taxon>
        <taxon>Dikarya</taxon>
        <taxon>Ascomycota</taxon>
        <taxon>Pezizomycotina</taxon>
        <taxon>Sordariomycetes</taxon>
        <taxon>Sordariomycetidae</taxon>
        <taxon>Sordariales</taxon>
        <taxon>Schizotheciaceae</taxon>
        <taxon>Schizothecium</taxon>
    </lineage>
</organism>
<dbReference type="Proteomes" id="UP001172155">
    <property type="component" value="Unassembled WGS sequence"/>
</dbReference>
<evidence type="ECO:0000313" key="3">
    <source>
        <dbReference type="EMBL" id="KAK0743955.1"/>
    </source>
</evidence>
<dbReference type="InterPro" id="IPR001810">
    <property type="entry name" value="F-box_dom"/>
</dbReference>
<feature type="domain" description="F-box" evidence="2">
    <location>
        <begin position="4"/>
        <end position="53"/>
    </location>
</feature>
<dbReference type="EMBL" id="JAUKUD010000005">
    <property type="protein sequence ID" value="KAK0743955.1"/>
    <property type="molecule type" value="Genomic_DNA"/>
</dbReference>
<dbReference type="SUPFAM" id="SSF81383">
    <property type="entry name" value="F-box domain"/>
    <property type="match status" value="1"/>
</dbReference>
<dbReference type="InterPro" id="IPR036047">
    <property type="entry name" value="F-box-like_dom_sf"/>
</dbReference>
<evidence type="ECO:0000256" key="1">
    <source>
        <dbReference type="SAM" id="MobiDB-lite"/>
    </source>
</evidence>
<comment type="caution">
    <text evidence="3">The sequence shown here is derived from an EMBL/GenBank/DDBJ whole genome shotgun (WGS) entry which is preliminary data.</text>
</comment>
<protein>
    <recommendedName>
        <fullName evidence="2">F-box domain-containing protein</fullName>
    </recommendedName>
</protein>
<dbReference type="PROSITE" id="PS50181">
    <property type="entry name" value="FBOX"/>
    <property type="match status" value="1"/>
</dbReference>
<evidence type="ECO:0000313" key="4">
    <source>
        <dbReference type="Proteomes" id="UP001172155"/>
    </source>
</evidence>
<accession>A0AA40K305</accession>
<proteinExistence type="predicted"/>